<dbReference type="InterPro" id="IPR003692">
    <property type="entry name" value="Hydantoinase_B"/>
</dbReference>
<dbReference type="Proteomes" id="UP000295122">
    <property type="component" value="Unassembled WGS sequence"/>
</dbReference>
<dbReference type="PANTHER" id="PTHR11365:SF23">
    <property type="entry name" value="HYPOTHETICAL 5-OXOPROLINASE (EUROFUNG)-RELATED"/>
    <property type="match status" value="1"/>
</dbReference>
<gene>
    <name evidence="2" type="ORF">EV668_0158</name>
</gene>
<evidence type="ECO:0000313" key="3">
    <source>
        <dbReference type="Proteomes" id="UP000295122"/>
    </source>
</evidence>
<evidence type="ECO:0000313" key="2">
    <source>
        <dbReference type="EMBL" id="TDR92914.1"/>
    </source>
</evidence>
<dbReference type="OrthoDB" id="9761586at2"/>
<reference evidence="2 3" key="1">
    <citation type="submission" date="2019-03" db="EMBL/GenBank/DDBJ databases">
        <title>Genomic Encyclopedia of Type Strains, Phase IV (KMG-IV): sequencing the most valuable type-strain genomes for metagenomic binning, comparative biology and taxonomic classification.</title>
        <authorList>
            <person name="Goeker M."/>
        </authorList>
    </citation>
    <scope>NUCLEOTIDE SEQUENCE [LARGE SCALE GENOMIC DNA]</scope>
    <source>
        <strain evidence="2 3">DSM 25903</strain>
    </source>
</reference>
<evidence type="ECO:0000259" key="1">
    <source>
        <dbReference type="Pfam" id="PF02538"/>
    </source>
</evidence>
<comment type="caution">
    <text evidence="2">The sequence shown here is derived from an EMBL/GenBank/DDBJ whole genome shotgun (WGS) entry which is preliminary data.</text>
</comment>
<proteinExistence type="predicted"/>
<accession>A0A4R7C3B3</accession>
<dbReference type="GO" id="GO:0006749">
    <property type="term" value="P:glutathione metabolic process"/>
    <property type="evidence" value="ECO:0007669"/>
    <property type="project" value="TreeGrafter"/>
</dbReference>
<dbReference type="GO" id="GO:0017168">
    <property type="term" value="F:5-oxoprolinase (ATP-hydrolyzing) activity"/>
    <property type="evidence" value="ECO:0007669"/>
    <property type="project" value="TreeGrafter"/>
</dbReference>
<dbReference type="Pfam" id="PF02538">
    <property type="entry name" value="Hydantoinase_B"/>
    <property type="match status" value="1"/>
</dbReference>
<dbReference type="EMBL" id="SNZR01000011">
    <property type="protein sequence ID" value="TDR92914.1"/>
    <property type="molecule type" value="Genomic_DNA"/>
</dbReference>
<dbReference type="GO" id="GO:0005829">
    <property type="term" value="C:cytosol"/>
    <property type="evidence" value="ECO:0007669"/>
    <property type="project" value="TreeGrafter"/>
</dbReference>
<feature type="domain" description="Hydantoinase B/oxoprolinase" evidence="1">
    <location>
        <begin position="18"/>
        <end position="548"/>
    </location>
</feature>
<keyword evidence="3" id="KW-1185">Reference proteome</keyword>
<dbReference type="AlphaFoldDB" id="A0A4R7C3B3"/>
<sequence>MSQVKTASAPSKDDAPIDMFTMVVLRRRVEAVIRDMINTLFRTGRSGVLNTAMDFSCSITDDSLRTVSTALGLPVHVGAIELIPKAVKEKFGDDIRPGDCFANNSGYHGNTHCGDFTLCAPVYFEGELVFFTIARAHLGDMGFPTPTTYGPLSRDVYEEGLKLPCVRIQRDNSDVQEVVDICKANIRAPEQFYGDYIATLAAVRTGEAGMQKICAQYGIGTVRKFLTQFQDYARDMAIDAIRQLPAGRVRREAFYDSETDLYPDGIPVRATIEVDPVEGLVTVDLLDNVDNLPLGINLTEATMTASCLIAVLTVLGPDVPRCTGSFSRVRILSREGAAIGRPKHPAATSAATSNLTQLLCPLVRSAFSELKSGLGSACGTIGLPGSCAVVSGVDPRHDNRPFVNQIIMGYWGGPGLHGHDGWFTHGSSGSNGALWQSSVEMVEQQQPVLVERLEIAVDSGGAGEWNGSPGAFCIFRSRTDNIRYTANTAGHDFPPFGAAGGWAGGRNDSWWEDKAGERRALPNSLDVTLNTGEKLVSQACGGGGYGDPLDRDPARVAEDVQEGWISLERAHRIHGVVLKTRGEFVAVDTEATQRLRDELLERQPVVVTTARRLETSH</sequence>
<name>A0A4R7C3B3_9HYPH</name>
<protein>
    <submittedName>
        <fullName evidence="2">N-methylhydantoinase B</fullName>
    </submittedName>
</protein>
<dbReference type="PANTHER" id="PTHR11365">
    <property type="entry name" value="5-OXOPROLINASE RELATED"/>
    <property type="match status" value="1"/>
</dbReference>
<organism evidence="2 3">
    <name type="scientific">Enterovirga rhinocerotis</name>
    <dbReference type="NCBI Taxonomy" id="1339210"/>
    <lineage>
        <taxon>Bacteria</taxon>
        <taxon>Pseudomonadati</taxon>
        <taxon>Pseudomonadota</taxon>
        <taxon>Alphaproteobacteria</taxon>
        <taxon>Hyphomicrobiales</taxon>
        <taxon>Methylobacteriaceae</taxon>
        <taxon>Enterovirga</taxon>
    </lineage>
</organism>
<dbReference type="InterPro" id="IPR045079">
    <property type="entry name" value="Oxoprolinase-like"/>
</dbReference>